<dbReference type="EMBL" id="JANBPW010004761">
    <property type="protein sequence ID" value="KAJ1934160.1"/>
    <property type="molecule type" value="Genomic_DNA"/>
</dbReference>
<evidence type="ECO:0000313" key="2">
    <source>
        <dbReference type="Proteomes" id="UP001150603"/>
    </source>
</evidence>
<gene>
    <name evidence="1" type="ORF">FBU59_005789</name>
</gene>
<protein>
    <submittedName>
        <fullName evidence="1">Uncharacterized protein</fullName>
    </submittedName>
</protein>
<dbReference type="Proteomes" id="UP001150603">
    <property type="component" value="Unassembled WGS sequence"/>
</dbReference>
<reference evidence="1" key="1">
    <citation type="submission" date="2022-07" db="EMBL/GenBank/DDBJ databases">
        <title>Phylogenomic reconstructions and comparative analyses of Kickxellomycotina fungi.</title>
        <authorList>
            <person name="Reynolds N.K."/>
            <person name="Stajich J.E."/>
            <person name="Barry K."/>
            <person name="Grigoriev I.V."/>
            <person name="Crous P."/>
            <person name="Smith M.E."/>
        </authorList>
    </citation>
    <scope>NUCLEOTIDE SEQUENCE</scope>
    <source>
        <strain evidence="1">NRRL 5244</strain>
    </source>
</reference>
<organism evidence="1 2">
    <name type="scientific">Linderina macrospora</name>
    <dbReference type="NCBI Taxonomy" id="4868"/>
    <lineage>
        <taxon>Eukaryota</taxon>
        <taxon>Fungi</taxon>
        <taxon>Fungi incertae sedis</taxon>
        <taxon>Zoopagomycota</taxon>
        <taxon>Kickxellomycotina</taxon>
        <taxon>Kickxellomycetes</taxon>
        <taxon>Kickxellales</taxon>
        <taxon>Kickxellaceae</taxon>
        <taxon>Linderina</taxon>
    </lineage>
</organism>
<comment type="caution">
    <text evidence="1">The sequence shown here is derived from an EMBL/GenBank/DDBJ whole genome shotgun (WGS) entry which is preliminary data.</text>
</comment>
<sequence length="260" mass="28205">MNIKPTPFAGAARPSMHSDAAAAPLKPNLLVFGDSLSDNGNTNALAPIAGHFNGRFTTSYVWNEYTAKLLDTNLINMAHGYATTDNELTVGVHNNHTIPSLHNQVTQWLQQNRQISQFNLDNDIVSVAIGSNDLLNNQDALLHAKINPFTFASQLAKNIARDVMLLKNAGYKNIFVWNLPAANKTPMFANTPVKRTIVNGAISALNTAISVALIPAKNQGVHLLDLNDLVGTCLRSEVLRELQITNSKGSCYADGRFDGT</sequence>
<keyword evidence="2" id="KW-1185">Reference proteome</keyword>
<proteinExistence type="predicted"/>
<evidence type="ECO:0000313" key="1">
    <source>
        <dbReference type="EMBL" id="KAJ1934160.1"/>
    </source>
</evidence>
<name>A0ACC1J1Y9_9FUNG</name>
<accession>A0ACC1J1Y9</accession>
<feature type="non-terminal residue" evidence="1">
    <location>
        <position position="260"/>
    </location>
</feature>